<evidence type="ECO:0000256" key="7">
    <source>
        <dbReference type="ARBA" id="ARBA00037904"/>
    </source>
</evidence>
<dbReference type="InterPro" id="IPR001173">
    <property type="entry name" value="Glyco_trans_2-like"/>
</dbReference>
<name>A0A3S8Z8J9_9ACTO</name>
<evidence type="ECO:0000313" key="12">
    <source>
        <dbReference type="Proteomes" id="UP000270021"/>
    </source>
</evidence>
<dbReference type="Proteomes" id="UP000270021">
    <property type="component" value="Chromosome"/>
</dbReference>
<proteinExistence type="inferred from homology"/>
<evidence type="ECO:0000256" key="3">
    <source>
        <dbReference type="ARBA" id="ARBA00022676"/>
    </source>
</evidence>
<dbReference type="SUPFAM" id="SSF53448">
    <property type="entry name" value="Nucleotide-diphospho-sugar transferases"/>
    <property type="match status" value="1"/>
</dbReference>
<dbReference type="EMBL" id="CP034438">
    <property type="protein sequence ID" value="AZN29764.1"/>
    <property type="molecule type" value="Genomic_DNA"/>
</dbReference>
<keyword evidence="4 11" id="KW-0808">Transferase</keyword>
<dbReference type="GO" id="GO:0016757">
    <property type="term" value="F:glycosyltransferase activity"/>
    <property type="evidence" value="ECO:0007669"/>
    <property type="project" value="UniProtKB-KW"/>
</dbReference>
<gene>
    <name evidence="11" type="ORF">EJO69_05165</name>
</gene>
<evidence type="ECO:0000256" key="8">
    <source>
        <dbReference type="ARBA" id="ARBA00038120"/>
    </source>
</evidence>
<dbReference type="Gene3D" id="3.90.550.10">
    <property type="entry name" value="Spore Coat Polysaccharide Biosynthesis Protein SpsA, Chain A"/>
    <property type="match status" value="1"/>
</dbReference>
<protein>
    <recommendedName>
        <fullName evidence="9">4,4'-diaponeurosporenoate glycosyltransferase</fullName>
    </recommendedName>
</protein>
<evidence type="ECO:0000313" key="11">
    <source>
        <dbReference type="EMBL" id="AZN29764.1"/>
    </source>
</evidence>
<dbReference type="InterPro" id="IPR029044">
    <property type="entry name" value="Nucleotide-diphossugar_trans"/>
</dbReference>
<evidence type="ECO:0000256" key="5">
    <source>
        <dbReference type="ARBA" id="ARBA00023136"/>
    </source>
</evidence>
<evidence type="ECO:0000256" key="9">
    <source>
        <dbReference type="ARBA" id="ARBA00040345"/>
    </source>
</evidence>
<dbReference type="PANTHER" id="PTHR43646">
    <property type="entry name" value="GLYCOSYLTRANSFERASE"/>
    <property type="match status" value="1"/>
</dbReference>
<keyword evidence="3" id="KW-0328">Glycosyltransferase</keyword>
<keyword evidence="5" id="KW-0472">Membrane</keyword>
<evidence type="ECO:0000256" key="4">
    <source>
        <dbReference type="ARBA" id="ARBA00022679"/>
    </source>
</evidence>
<comment type="similarity">
    <text evidence="8">Belongs to the glycosyltransferase 2 family. CrtQ subfamily.</text>
</comment>
<dbReference type="CDD" id="cd00761">
    <property type="entry name" value="Glyco_tranf_GTA_type"/>
    <property type="match status" value="1"/>
</dbReference>
<dbReference type="GO" id="GO:0005886">
    <property type="term" value="C:plasma membrane"/>
    <property type="evidence" value="ECO:0007669"/>
    <property type="project" value="UniProtKB-SubCell"/>
</dbReference>
<dbReference type="OrthoDB" id="7665907at2"/>
<evidence type="ECO:0000256" key="2">
    <source>
        <dbReference type="ARBA" id="ARBA00022475"/>
    </source>
</evidence>
<comment type="function">
    <text evidence="6">Catalyzes the glycosylation of 4,4'-diaponeurosporenoate, i.e. the esterification of glucose at the C1'' position with the carboxyl group of 4,4'-diaponeurosporenic acid, to form glycosyl-4,4'-diaponeurosporenoate. This is a step in the biosynthesis of staphyloxanthin, an orange pigment present in most staphylococci strains.</text>
</comment>
<keyword evidence="2" id="KW-1003">Cell membrane</keyword>
<feature type="domain" description="Glycosyltransferase 2-like" evidence="10">
    <location>
        <begin position="5"/>
        <end position="162"/>
    </location>
</feature>
<dbReference type="PANTHER" id="PTHR43646:SF2">
    <property type="entry name" value="GLYCOSYLTRANSFERASE 2-LIKE DOMAIN-CONTAINING PROTEIN"/>
    <property type="match status" value="1"/>
</dbReference>
<keyword evidence="12" id="KW-1185">Reference proteome</keyword>
<dbReference type="Pfam" id="PF00535">
    <property type="entry name" value="Glycos_transf_2"/>
    <property type="match status" value="1"/>
</dbReference>
<evidence type="ECO:0000256" key="1">
    <source>
        <dbReference type="ARBA" id="ARBA00004236"/>
    </source>
</evidence>
<evidence type="ECO:0000259" key="10">
    <source>
        <dbReference type="Pfam" id="PF00535"/>
    </source>
</evidence>
<dbReference type="AlphaFoldDB" id="A0A3S8Z8J9"/>
<sequence length="244" mass="27158">MTTVSVIIPVRNDEILLDRCLRRLTEQSTPPTEIIIVDNASTDGSAEVARRYGARVIEESRIGIPFAAATGYDAARGDIIARCDADSIVGPDWVESIIEALAARPHSPAVTGWGRFYDVPGPASRMLTVLYLGAYYAFGGLAAGHHLLWGSSMAIRRSAWEEVSHRIHRDDPELHDDMDLAFVLGPDAKIALVPNLLVDVSGRSVHIGSQWRRRMDRGFNTISVNWREMPPWERWLHRLPGRGQ</sequence>
<organism evidence="11 12">
    <name type="scientific">Flaviflexus salsibiostraticola</name>
    <dbReference type="NCBI Taxonomy" id="1282737"/>
    <lineage>
        <taxon>Bacteria</taxon>
        <taxon>Bacillati</taxon>
        <taxon>Actinomycetota</taxon>
        <taxon>Actinomycetes</taxon>
        <taxon>Actinomycetales</taxon>
        <taxon>Actinomycetaceae</taxon>
        <taxon>Flaviflexus</taxon>
    </lineage>
</organism>
<comment type="subcellular location">
    <subcellularLocation>
        <location evidence="1">Cell membrane</location>
    </subcellularLocation>
</comment>
<reference evidence="11 12" key="1">
    <citation type="submission" date="2018-12" db="EMBL/GenBank/DDBJ databases">
        <title>Complete genome sequence of Flaviflexus salsibiostraticola KCTC 33148.</title>
        <authorList>
            <person name="Bae J.-W."/>
        </authorList>
    </citation>
    <scope>NUCLEOTIDE SEQUENCE [LARGE SCALE GENOMIC DNA]</scope>
    <source>
        <strain evidence="11 12">KCTC 33148</strain>
    </source>
</reference>
<dbReference type="KEGG" id="fsl:EJO69_05165"/>
<accession>A0A3S8Z8J9</accession>
<evidence type="ECO:0000256" key="6">
    <source>
        <dbReference type="ARBA" id="ARBA00037281"/>
    </source>
</evidence>
<dbReference type="RefSeq" id="WP_126039928.1">
    <property type="nucleotide sequence ID" value="NZ_CP034438.1"/>
</dbReference>
<comment type="pathway">
    <text evidence="7">Carotenoid biosynthesis; staphyloxanthin biosynthesis; staphyloxanthin from farnesyl diphosphate: step 4/5.</text>
</comment>